<dbReference type="Gene3D" id="1.10.357.10">
    <property type="entry name" value="Tetracycline Repressor, domain 2"/>
    <property type="match status" value="1"/>
</dbReference>
<protein>
    <submittedName>
        <fullName evidence="4">TetR/AcrR family transcriptional regulator</fullName>
    </submittedName>
</protein>
<feature type="domain" description="HTH tetR-type" evidence="3">
    <location>
        <begin position="5"/>
        <end position="64"/>
    </location>
</feature>
<evidence type="ECO:0000256" key="1">
    <source>
        <dbReference type="ARBA" id="ARBA00023125"/>
    </source>
</evidence>
<keyword evidence="5" id="KW-1185">Reference proteome</keyword>
<dbReference type="InterPro" id="IPR009057">
    <property type="entry name" value="Homeodomain-like_sf"/>
</dbReference>
<evidence type="ECO:0000256" key="2">
    <source>
        <dbReference type="PROSITE-ProRule" id="PRU00335"/>
    </source>
</evidence>
<evidence type="ECO:0000259" key="3">
    <source>
        <dbReference type="PROSITE" id="PS50977"/>
    </source>
</evidence>
<dbReference type="SUPFAM" id="SSF46689">
    <property type="entry name" value="Homeodomain-like"/>
    <property type="match status" value="1"/>
</dbReference>
<comment type="caution">
    <text evidence="4">The sequence shown here is derived from an EMBL/GenBank/DDBJ whole genome shotgun (WGS) entry which is preliminary data.</text>
</comment>
<sequence>MARSHRTRAAVLDALIALLEEGHFKPPAKVIAERSGVSTRSIFQHFPDLETLFSAAVQREVNRFAPLVQPIRPDATLAVRQNALIKQRFDLFERAGNIWRAGLLEEPISTTLQTTYRHLEHIFRVQIEVTFKAELASLRPPRRKIVIRQIAAVTGFHAWYALRRAEDLEVSPAQAAMTQVFLALLPE</sequence>
<feature type="DNA-binding region" description="H-T-H motif" evidence="2">
    <location>
        <begin position="27"/>
        <end position="46"/>
    </location>
</feature>
<dbReference type="Proteomes" id="UP000284605">
    <property type="component" value="Unassembled WGS sequence"/>
</dbReference>
<reference evidence="4 5" key="1">
    <citation type="submission" date="2018-09" db="EMBL/GenBank/DDBJ databases">
        <authorList>
            <person name="Zhu H."/>
        </authorList>
    </citation>
    <scope>NUCLEOTIDE SEQUENCE [LARGE SCALE GENOMIC DNA]</scope>
    <source>
        <strain evidence="4 5">K1W22B-8</strain>
    </source>
</reference>
<organism evidence="4 5">
    <name type="scientific">Oleomonas cavernae</name>
    <dbReference type="NCBI Taxonomy" id="2320859"/>
    <lineage>
        <taxon>Bacteria</taxon>
        <taxon>Pseudomonadati</taxon>
        <taxon>Pseudomonadota</taxon>
        <taxon>Alphaproteobacteria</taxon>
        <taxon>Acetobacterales</taxon>
        <taxon>Acetobacteraceae</taxon>
        <taxon>Oleomonas</taxon>
    </lineage>
</organism>
<name>A0A418WA76_9PROT</name>
<accession>A0A418WA76</accession>
<proteinExistence type="predicted"/>
<dbReference type="GO" id="GO:0003677">
    <property type="term" value="F:DNA binding"/>
    <property type="evidence" value="ECO:0007669"/>
    <property type="project" value="UniProtKB-UniRule"/>
</dbReference>
<keyword evidence="1 2" id="KW-0238">DNA-binding</keyword>
<evidence type="ECO:0000313" key="5">
    <source>
        <dbReference type="Proteomes" id="UP000284605"/>
    </source>
</evidence>
<dbReference type="InterPro" id="IPR001647">
    <property type="entry name" value="HTH_TetR"/>
</dbReference>
<dbReference type="AlphaFoldDB" id="A0A418WA76"/>
<dbReference type="EMBL" id="QYUK01000011">
    <property type="protein sequence ID" value="RJF86866.1"/>
    <property type="molecule type" value="Genomic_DNA"/>
</dbReference>
<gene>
    <name evidence="4" type="ORF">D3874_07415</name>
</gene>
<evidence type="ECO:0000313" key="4">
    <source>
        <dbReference type="EMBL" id="RJF86866.1"/>
    </source>
</evidence>
<dbReference type="PROSITE" id="PS50977">
    <property type="entry name" value="HTH_TETR_2"/>
    <property type="match status" value="1"/>
</dbReference>